<evidence type="ECO:0000313" key="2">
    <source>
        <dbReference type="Proteomes" id="UP001162030"/>
    </source>
</evidence>
<keyword evidence="2" id="KW-1185">Reference proteome</keyword>
<organism evidence="1 2">
    <name type="scientific">Methylocaldum szegediense</name>
    <dbReference type="NCBI Taxonomy" id="73780"/>
    <lineage>
        <taxon>Bacteria</taxon>
        <taxon>Pseudomonadati</taxon>
        <taxon>Pseudomonadota</taxon>
        <taxon>Gammaproteobacteria</taxon>
        <taxon>Methylococcales</taxon>
        <taxon>Methylococcaceae</taxon>
        <taxon>Methylocaldum</taxon>
    </lineage>
</organism>
<accession>A0ABM9HZY8</accession>
<proteinExistence type="predicted"/>
<protein>
    <submittedName>
        <fullName evidence="1">Uncharacterized protein</fullName>
    </submittedName>
</protein>
<dbReference type="Proteomes" id="UP001162030">
    <property type="component" value="Chromosome"/>
</dbReference>
<dbReference type="EMBL" id="OX458333">
    <property type="protein sequence ID" value="CAI8799213.1"/>
    <property type="molecule type" value="Genomic_DNA"/>
</dbReference>
<gene>
    <name evidence="1" type="ORF">MSZNOR_1557</name>
</gene>
<sequence length="68" mass="7460">MFTLLSMGTVRSIQSAAWALHREADRGYGPTYRITDLPGLRDAASIGDYRFLFSSLSATAVSARHRLG</sequence>
<name>A0ABM9HZY8_9GAMM</name>
<evidence type="ECO:0000313" key="1">
    <source>
        <dbReference type="EMBL" id="CAI8799213.1"/>
    </source>
</evidence>
<reference evidence="1 2" key="1">
    <citation type="submission" date="2023-03" db="EMBL/GenBank/DDBJ databases">
        <authorList>
            <person name="Pearce D."/>
        </authorList>
    </citation>
    <scope>NUCLEOTIDE SEQUENCE [LARGE SCALE GENOMIC DNA]</scope>
    <source>
        <strain evidence="1">Msz</strain>
    </source>
</reference>